<evidence type="ECO:0000313" key="2">
    <source>
        <dbReference type="Proteomes" id="UP000250043"/>
    </source>
</evidence>
<gene>
    <name evidence="1" type="ORF">OBBRIDRAFT_788518</name>
</gene>
<dbReference type="EMBL" id="KV722337">
    <property type="protein sequence ID" value="OCH95323.1"/>
    <property type="molecule type" value="Genomic_DNA"/>
</dbReference>
<sequence>MRVIRPQRGVYYHDEYTHTSLFPQYTVLHAMMTWVLSWPLELNYAKKYVKIRGLCCCRPNASDDDLYFTAAFDIEKRVGLSLEELPVLACWDEDELKAVYALCTDRKARSAAQARICLSRMPPKEAAMRVLAGLLQAQAGPKWYL</sequence>
<dbReference type="OrthoDB" id="2801531at2759"/>
<reference evidence="1 2" key="1">
    <citation type="submission" date="2016-07" db="EMBL/GenBank/DDBJ databases">
        <title>Draft genome of the white-rot fungus Obba rivulosa 3A-2.</title>
        <authorList>
            <consortium name="DOE Joint Genome Institute"/>
            <person name="Miettinen O."/>
            <person name="Riley R."/>
            <person name="Acob R."/>
            <person name="Barry K."/>
            <person name="Cullen D."/>
            <person name="De Vries R."/>
            <person name="Hainaut M."/>
            <person name="Hatakka A."/>
            <person name="Henrissat B."/>
            <person name="Hilden K."/>
            <person name="Kuo R."/>
            <person name="Labutti K."/>
            <person name="Lipzen A."/>
            <person name="Makela M.R."/>
            <person name="Sandor L."/>
            <person name="Spatafora J.W."/>
            <person name="Grigoriev I.V."/>
            <person name="Hibbett D.S."/>
        </authorList>
    </citation>
    <scope>NUCLEOTIDE SEQUENCE [LARGE SCALE GENOMIC DNA]</scope>
    <source>
        <strain evidence="1 2">3A-2</strain>
    </source>
</reference>
<dbReference type="AlphaFoldDB" id="A0A8E2DT51"/>
<protein>
    <submittedName>
        <fullName evidence="1">Uncharacterized protein</fullName>
    </submittedName>
</protein>
<proteinExistence type="predicted"/>
<evidence type="ECO:0000313" key="1">
    <source>
        <dbReference type="EMBL" id="OCH95323.1"/>
    </source>
</evidence>
<keyword evidence="2" id="KW-1185">Reference proteome</keyword>
<accession>A0A8E2DT51</accession>
<dbReference type="Proteomes" id="UP000250043">
    <property type="component" value="Unassembled WGS sequence"/>
</dbReference>
<organism evidence="1 2">
    <name type="scientific">Obba rivulosa</name>
    <dbReference type="NCBI Taxonomy" id="1052685"/>
    <lineage>
        <taxon>Eukaryota</taxon>
        <taxon>Fungi</taxon>
        <taxon>Dikarya</taxon>
        <taxon>Basidiomycota</taxon>
        <taxon>Agaricomycotina</taxon>
        <taxon>Agaricomycetes</taxon>
        <taxon>Polyporales</taxon>
        <taxon>Gelatoporiaceae</taxon>
        <taxon>Obba</taxon>
    </lineage>
</organism>
<name>A0A8E2DT51_9APHY</name>